<dbReference type="Gene3D" id="2.30.30.1060">
    <property type="match status" value="1"/>
</dbReference>
<evidence type="ECO:0000259" key="2">
    <source>
        <dbReference type="Pfam" id="PF11160"/>
    </source>
</evidence>
<name>A0A8J7Z237_9CYAN</name>
<dbReference type="InterPro" id="IPR021331">
    <property type="entry name" value="Hva1_TUDOR"/>
</dbReference>
<evidence type="ECO:0000313" key="4">
    <source>
        <dbReference type="Proteomes" id="UP000646053"/>
    </source>
</evidence>
<reference evidence="3" key="1">
    <citation type="submission" date="2019-12" db="EMBL/GenBank/DDBJ databases">
        <title>High-Quality draft genome sequences of three cyanobacteria isolated from the limestone walls of the Old Cathedral of Coimbra.</title>
        <authorList>
            <person name="Tiago I."/>
            <person name="Soares F."/>
            <person name="Portugal A."/>
        </authorList>
    </citation>
    <scope>NUCLEOTIDE SEQUENCE</scope>
    <source>
        <strain evidence="3">A</strain>
    </source>
</reference>
<feature type="compositionally biased region" description="Basic and acidic residues" evidence="1">
    <location>
        <begin position="34"/>
        <end position="71"/>
    </location>
</feature>
<dbReference type="EMBL" id="WVIE01000011">
    <property type="protein sequence ID" value="NDJ17845.1"/>
    <property type="molecule type" value="Genomic_DNA"/>
</dbReference>
<dbReference type="Pfam" id="PF11160">
    <property type="entry name" value="Hva1_TUDOR"/>
    <property type="match status" value="1"/>
</dbReference>
<feature type="compositionally biased region" description="Basic and acidic residues" evidence="1">
    <location>
        <begin position="1"/>
        <end position="10"/>
    </location>
</feature>
<evidence type="ECO:0000256" key="1">
    <source>
        <dbReference type="SAM" id="MobiDB-lite"/>
    </source>
</evidence>
<protein>
    <submittedName>
        <fullName evidence="3">HVA1 family protein</fullName>
    </submittedName>
</protein>
<dbReference type="Proteomes" id="UP000646053">
    <property type="component" value="Unassembled WGS sequence"/>
</dbReference>
<dbReference type="RefSeq" id="WP_162423368.1">
    <property type="nucleotide sequence ID" value="NZ_WVIE01000011.1"/>
</dbReference>
<accession>A0A8J7Z237</accession>
<evidence type="ECO:0000313" key="3">
    <source>
        <dbReference type="EMBL" id="NDJ17845.1"/>
    </source>
</evidence>
<gene>
    <name evidence="3" type="ORF">GS601_11155</name>
</gene>
<comment type="caution">
    <text evidence="3">The sequence shown here is derived from an EMBL/GenBank/DDBJ whole genome shotgun (WGS) entry which is preliminary data.</text>
</comment>
<organism evidence="3 4">
    <name type="scientific">Myxacorys almedinensis A</name>
    <dbReference type="NCBI Taxonomy" id="2690445"/>
    <lineage>
        <taxon>Bacteria</taxon>
        <taxon>Bacillati</taxon>
        <taxon>Cyanobacteriota</taxon>
        <taxon>Cyanophyceae</taxon>
        <taxon>Leptolyngbyales</taxon>
        <taxon>Leptolyngbyaceae</taxon>
        <taxon>Myxacorys</taxon>
        <taxon>Myxacorys almedinensis</taxon>
    </lineage>
</organism>
<sequence>MANNLKKSDPVEWNTSGGQTEGVIEEEITTPTDFKGHHFDASEDHPEYKVKSDKSGKEAIHKPESLKRKDE</sequence>
<feature type="region of interest" description="Disordered" evidence="1">
    <location>
        <begin position="1"/>
        <end position="71"/>
    </location>
</feature>
<keyword evidence="4" id="KW-1185">Reference proteome</keyword>
<proteinExistence type="predicted"/>
<feature type="domain" description="Hypervirulence associated protein TUDOR" evidence="2">
    <location>
        <begin position="9"/>
        <end position="66"/>
    </location>
</feature>
<dbReference type="AlphaFoldDB" id="A0A8J7Z237"/>